<dbReference type="VEuPathDB" id="FungiDB:ASPSYDRAFT_87080"/>
<evidence type="ECO:0000313" key="2">
    <source>
        <dbReference type="Proteomes" id="UP000184356"/>
    </source>
</evidence>
<dbReference type="EMBL" id="KV878584">
    <property type="protein sequence ID" value="OJJ60492.1"/>
    <property type="molecule type" value="Genomic_DNA"/>
</dbReference>
<dbReference type="AlphaFoldDB" id="A0A1L9TM73"/>
<evidence type="ECO:0000313" key="1">
    <source>
        <dbReference type="EMBL" id="OJJ60492.1"/>
    </source>
</evidence>
<dbReference type="STRING" id="1036612.A0A1L9TM73"/>
<protein>
    <submittedName>
        <fullName evidence="1">Uncharacterized protein</fullName>
    </submittedName>
</protein>
<organism evidence="1 2">
    <name type="scientific">Aspergillus sydowii CBS 593.65</name>
    <dbReference type="NCBI Taxonomy" id="1036612"/>
    <lineage>
        <taxon>Eukaryota</taxon>
        <taxon>Fungi</taxon>
        <taxon>Dikarya</taxon>
        <taxon>Ascomycota</taxon>
        <taxon>Pezizomycotina</taxon>
        <taxon>Eurotiomycetes</taxon>
        <taxon>Eurotiomycetidae</taxon>
        <taxon>Eurotiales</taxon>
        <taxon>Aspergillaceae</taxon>
        <taxon>Aspergillus</taxon>
        <taxon>Aspergillus subgen. Nidulantes</taxon>
    </lineage>
</organism>
<proteinExistence type="predicted"/>
<keyword evidence="2" id="KW-1185">Reference proteome</keyword>
<dbReference type="InterPro" id="IPR046670">
    <property type="entry name" value="DUF6540"/>
</dbReference>
<dbReference type="Pfam" id="PF20174">
    <property type="entry name" value="DUF6540"/>
    <property type="match status" value="1"/>
</dbReference>
<gene>
    <name evidence="1" type="ORF">ASPSYDRAFT_87080</name>
</gene>
<accession>A0A1L9TM73</accession>
<name>A0A1L9TM73_9EURO</name>
<dbReference type="Proteomes" id="UP000184356">
    <property type="component" value="Unassembled WGS sequence"/>
</dbReference>
<reference evidence="2" key="1">
    <citation type="journal article" date="2017" name="Genome Biol.">
        <title>Comparative genomics reveals high biological diversity and specific adaptations in the industrially and medically important fungal genus Aspergillus.</title>
        <authorList>
            <person name="de Vries R.P."/>
            <person name="Riley R."/>
            <person name="Wiebenga A."/>
            <person name="Aguilar-Osorio G."/>
            <person name="Amillis S."/>
            <person name="Uchima C.A."/>
            <person name="Anderluh G."/>
            <person name="Asadollahi M."/>
            <person name="Askin M."/>
            <person name="Barry K."/>
            <person name="Battaglia E."/>
            <person name="Bayram O."/>
            <person name="Benocci T."/>
            <person name="Braus-Stromeyer S.A."/>
            <person name="Caldana C."/>
            <person name="Canovas D."/>
            <person name="Cerqueira G.C."/>
            <person name="Chen F."/>
            <person name="Chen W."/>
            <person name="Choi C."/>
            <person name="Clum A."/>
            <person name="Dos Santos R.A."/>
            <person name="Damasio A.R."/>
            <person name="Diallinas G."/>
            <person name="Emri T."/>
            <person name="Fekete E."/>
            <person name="Flipphi M."/>
            <person name="Freyberg S."/>
            <person name="Gallo A."/>
            <person name="Gournas C."/>
            <person name="Habgood R."/>
            <person name="Hainaut M."/>
            <person name="Harispe M.L."/>
            <person name="Henrissat B."/>
            <person name="Hilden K.S."/>
            <person name="Hope R."/>
            <person name="Hossain A."/>
            <person name="Karabika E."/>
            <person name="Karaffa L."/>
            <person name="Karanyi Z."/>
            <person name="Krasevec N."/>
            <person name="Kuo A."/>
            <person name="Kusch H."/>
            <person name="LaButti K."/>
            <person name="Lagendijk E.L."/>
            <person name="Lapidus A."/>
            <person name="Levasseur A."/>
            <person name="Lindquist E."/>
            <person name="Lipzen A."/>
            <person name="Logrieco A.F."/>
            <person name="MacCabe A."/>
            <person name="Maekelae M.R."/>
            <person name="Malavazi I."/>
            <person name="Melin P."/>
            <person name="Meyer V."/>
            <person name="Mielnichuk N."/>
            <person name="Miskei M."/>
            <person name="Molnar A.P."/>
            <person name="Mule G."/>
            <person name="Ngan C.Y."/>
            <person name="Orejas M."/>
            <person name="Orosz E."/>
            <person name="Ouedraogo J.P."/>
            <person name="Overkamp K.M."/>
            <person name="Park H.-S."/>
            <person name="Perrone G."/>
            <person name="Piumi F."/>
            <person name="Punt P.J."/>
            <person name="Ram A.F."/>
            <person name="Ramon A."/>
            <person name="Rauscher S."/>
            <person name="Record E."/>
            <person name="Riano-Pachon D.M."/>
            <person name="Robert V."/>
            <person name="Roehrig J."/>
            <person name="Ruller R."/>
            <person name="Salamov A."/>
            <person name="Salih N.S."/>
            <person name="Samson R.A."/>
            <person name="Sandor E."/>
            <person name="Sanguinetti M."/>
            <person name="Schuetze T."/>
            <person name="Sepcic K."/>
            <person name="Shelest E."/>
            <person name="Sherlock G."/>
            <person name="Sophianopoulou V."/>
            <person name="Squina F.M."/>
            <person name="Sun H."/>
            <person name="Susca A."/>
            <person name="Todd R.B."/>
            <person name="Tsang A."/>
            <person name="Unkles S.E."/>
            <person name="van de Wiele N."/>
            <person name="van Rossen-Uffink D."/>
            <person name="Oliveira J.V."/>
            <person name="Vesth T.C."/>
            <person name="Visser J."/>
            <person name="Yu J.-H."/>
            <person name="Zhou M."/>
            <person name="Andersen M.R."/>
            <person name="Archer D.B."/>
            <person name="Baker S.E."/>
            <person name="Benoit I."/>
            <person name="Brakhage A.A."/>
            <person name="Braus G.H."/>
            <person name="Fischer R."/>
            <person name="Frisvad J.C."/>
            <person name="Goldman G.H."/>
            <person name="Houbraken J."/>
            <person name="Oakley B."/>
            <person name="Pocsi I."/>
            <person name="Scazzocchio C."/>
            <person name="Seiboth B."/>
            <person name="vanKuyk P.A."/>
            <person name="Wortman J."/>
            <person name="Dyer P.S."/>
            <person name="Grigoriev I.V."/>
        </authorList>
    </citation>
    <scope>NUCLEOTIDE SEQUENCE [LARGE SCALE GENOMIC DNA]</scope>
    <source>
        <strain evidence="2">CBS 593.65</strain>
    </source>
</reference>
<dbReference type="RefSeq" id="XP_040704298.1">
    <property type="nucleotide sequence ID" value="XM_040851777.1"/>
</dbReference>
<sequence>MPPRTISLVSYRGTPSQRAHFGIFVPSAANQGVGTLIQVLGAPMVGYSLEFKRNYCPDLDAEAKSIFPLGQVDSAYLVDSNSPAKEFVDTTPNGNIEIAAGEVQPPGISENFMAPVNDTTNKRCQEWTMEFVRHLVAKGIIGEEAIQIVQSKRDPPTHGIGLRPVGQRRVLEVFYFLGYLYWWQFSLGPGLG</sequence>
<dbReference type="OrthoDB" id="1658288at2759"/>
<dbReference type="GeneID" id="63767850"/>